<dbReference type="Pfam" id="PF05119">
    <property type="entry name" value="Terminase_4"/>
    <property type="match status" value="1"/>
</dbReference>
<comment type="caution">
    <text evidence="2">The sequence shown here is derived from an EMBL/GenBank/DDBJ whole genome shotgun (WGS) entry which is preliminary data.</text>
</comment>
<evidence type="ECO:0000256" key="1">
    <source>
        <dbReference type="SAM" id="MobiDB-lite"/>
    </source>
</evidence>
<feature type="region of interest" description="Disordered" evidence="1">
    <location>
        <begin position="1"/>
        <end position="27"/>
    </location>
</feature>
<evidence type="ECO:0000313" key="2">
    <source>
        <dbReference type="EMBL" id="PNG27016.1"/>
    </source>
</evidence>
<protein>
    <submittedName>
        <fullName evidence="2">Terminase</fullName>
    </submittedName>
</protein>
<organism evidence="2 3">
    <name type="scientific">Methylocella silvestris</name>
    <dbReference type="NCBI Taxonomy" id="199596"/>
    <lineage>
        <taxon>Bacteria</taxon>
        <taxon>Pseudomonadati</taxon>
        <taxon>Pseudomonadota</taxon>
        <taxon>Alphaproteobacteria</taxon>
        <taxon>Hyphomicrobiales</taxon>
        <taxon>Beijerinckiaceae</taxon>
        <taxon>Methylocella</taxon>
    </lineage>
</organism>
<dbReference type="AlphaFoldDB" id="A0A2J7TJS5"/>
<dbReference type="Proteomes" id="UP000236286">
    <property type="component" value="Unassembled WGS sequence"/>
</dbReference>
<dbReference type="EMBL" id="PDZR01000003">
    <property type="protein sequence ID" value="PNG27016.1"/>
    <property type="molecule type" value="Genomic_DNA"/>
</dbReference>
<proteinExistence type="predicted"/>
<gene>
    <name evidence="2" type="ORF">CR492_04750</name>
</gene>
<dbReference type="OrthoDB" id="7914384at2"/>
<evidence type="ECO:0000313" key="3">
    <source>
        <dbReference type="Proteomes" id="UP000236286"/>
    </source>
</evidence>
<feature type="compositionally biased region" description="Basic and acidic residues" evidence="1">
    <location>
        <begin position="1"/>
        <end position="12"/>
    </location>
</feature>
<sequence length="210" mass="22872">MGRRPANADDQKAQGFPGKRKSKTQRQIEQAERLAALLAAAPAESGDRLAPPALLVDPRCADALAVWREYTPRLAKLNFFDVLDRHTFAIFCVYCAEFTAAQQDILDNGYSRNVRTVSGDLMPRLNPSVDRRDNAQKIILEMAKRFGLTALDYLSLTGRQASVNLPVGGLFGPPPRPAGETPGASATQPAVCDVVGIVNQFDSLPPNRIQ</sequence>
<dbReference type="InterPro" id="IPR006448">
    <property type="entry name" value="Phage_term_ssu_P27"/>
</dbReference>
<reference evidence="2 3" key="1">
    <citation type="submission" date="2017-10" db="EMBL/GenBank/DDBJ databases">
        <title>Genome announcement of Methylocella silvestris TVC from permafrost.</title>
        <authorList>
            <person name="Wang J."/>
            <person name="Geng K."/>
            <person name="Ul-Haque F."/>
            <person name="Crombie A.T."/>
            <person name="Street L.E."/>
            <person name="Wookey P.A."/>
            <person name="Murrell J.C."/>
            <person name="Pratscher J."/>
        </authorList>
    </citation>
    <scope>NUCLEOTIDE SEQUENCE [LARGE SCALE GENOMIC DNA]</scope>
    <source>
        <strain evidence="2 3">TVC</strain>
    </source>
</reference>
<accession>A0A2J7TJS5</accession>
<name>A0A2J7TJS5_METSI</name>